<proteinExistence type="predicted"/>
<comment type="caution">
    <text evidence="1">The sequence shown here is derived from an EMBL/GenBank/DDBJ whole genome shotgun (WGS) entry which is preliminary data.</text>
</comment>
<dbReference type="InterPro" id="IPR041289">
    <property type="entry name" value="Bact_RF_family3"/>
</dbReference>
<dbReference type="RefSeq" id="WP_105988023.1">
    <property type="nucleotide sequence ID" value="NZ_POST01000003.1"/>
</dbReference>
<evidence type="ECO:0000313" key="1">
    <source>
        <dbReference type="EMBL" id="TPR14299.1"/>
    </source>
</evidence>
<evidence type="ECO:0000313" key="2">
    <source>
        <dbReference type="Proteomes" id="UP000767392"/>
    </source>
</evidence>
<dbReference type="Pfam" id="PF18845">
    <property type="entry name" value="baeRF_family3"/>
    <property type="match status" value="1"/>
</dbReference>
<gene>
    <name evidence="1" type="ORF">DY048_04965</name>
</gene>
<reference evidence="1 2" key="1">
    <citation type="submission" date="2018-08" db="EMBL/GenBank/DDBJ databases">
        <title>Comparative genomics of wild bee and flower associated Lactobacillus reveals potential adaptation to the bee host.</title>
        <authorList>
            <person name="Vuong H.Q."/>
            <person name="Mcfrederick Q.S."/>
        </authorList>
    </citation>
    <scope>NUCLEOTIDE SEQUENCE [LARGE SCALE GENOMIC DNA]</scope>
    <source>
        <strain evidence="1 2">HV_04</strain>
    </source>
</reference>
<dbReference type="Proteomes" id="UP000767392">
    <property type="component" value="Unassembled WGS sequence"/>
</dbReference>
<keyword evidence="2" id="KW-1185">Reference proteome</keyword>
<name>A0ABY2YSM8_9LACO</name>
<protein>
    <submittedName>
        <fullName evidence="1">Uncharacterized protein</fullName>
    </submittedName>
</protein>
<accession>A0ABY2YSM8</accession>
<dbReference type="EMBL" id="QUAM01000003">
    <property type="protein sequence ID" value="TPR14299.1"/>
    <property type="molecule type" value="Genomic_DNA"/>
</dbReference>
<sequence>MTSTTELRNMLTLDYEMGPFISLYVTFKEISNKNEYLNLIQNIKTKFINKYDENLWSKYERKLRKFNFDRAKHVDNGTGFALFVSVKAIHSFTLTKNTDTKFVMDDTMDIIPLIKELESELHYRLLILEKNSFRLYRVDNKKINEINLVNKPISVLIDNDQNKFYQLVDEYITDMFKDDNYLPTVLIANEKNHDLYAKIAKQHKLLKDITYGDVVSDDNLNDIVDKVNQQFYKAGIANNKFNYGKAKTNNAVSDDLKEIISDATSGKIDTLFVNEDKYDKLYNDLAITTIGFAGEVFVLSKEDMPVSADCAVINRKYV</sequence>
<organism evidence="1 2">
    <name type="scientific">Apilactobacillus timberlakei</name>
    <dbReference type="NCBI Taxonomy" id="2008380"/>
    <lineage>
        <taxon>Bacteria</taxon>
        <taxon>Bacillati</taxon>
        <taxon>Bacillota</taxon>
        <taxon>Bacilli</taxon>
        <taxon>Lactobacillales</taxon>
        <taxon>Lactobacillaceae</taxon>
        <taxon>Apilactobacillus</taxon>
    </lineage>
</organism>